<dbReference type="EMBL" id="KK198757">
    <property type="protein sequence ID" value="KCW75096.1"/>
    <property type="molecule type" value="Genomic_DNA"/>
</dbReference>
<evidence type="ECO:0000256" key="6">
    <source>
        <dbReference type="ARBA" id="ARBA00023034"/>
    </source>
</evidence>
<evidence type="ECO:0000256" key="7">
    <source>
        <dbReference type="ARBA" id="ARBA00023136"/>
    </source>
</evidence>
<evidence type="ECO:0000256" key="13">
    <source>
        <dbReference type="PIRSR" id="PIRSR605150-3"/>
    </source>
</evidence>
<dbReference type="PANTHER" id="PTHR13301">
    <property type="entry name" value="X-BOX TRANSCRIPTION FACTOR-RELATED"/>
    <property type="match status" value="1"/>
</dbReference>
<evidence type="ECO:0000256" key="2">
    <source>
        <dbReference type="ARBA" id="ARBA00022676"/>
    </source>
</evidence>
<feature type="binding site" evidence="12">
    <location>
        <position position="140"/>
    </location>
    <ligand>
        <name>UDP-alpha-D-glucose</name>
        <dbReference type="ChEBI" id="CHEBI:58885"/>
    </ligand>
</feature>
<dbReference type="Gramene" id="KCW75096">
    <property type="protein sequence ID" value="KCW75096"/>
    <property type="gene ID" value="EUGRSUZ_E03851"/>
</dbReference>
<dbReference type="FunFam" id="3.90.550.10:FF:000112">
    <property type="entry name" value="Cellulose synthase-like protein E1"/>
    <property type="match status" value="1"/>
</dbReference>
<evidence type="ECO:0000256" key="12">
    <source>
        <dbReference type="PIRSR" id="PIRSR605150-2"/>
    </source>
</evidence>
<feature type="transmembrane region" description="Helical" evidence="14">
    <location>
        <begin position="681"/>
        <end position="703"/>
    </location>
</feature>
<keyword evidence="2" id="KW-0328">Glycosyltransferase</keyword>
<dbReference type="AlphaFoldDB" id="A0A059CA98"/>
<feature type="transmembrane region" description="Helical" evidence="14">
    <location>
        <begin position="20"/>
        <end position="40"/>
    </location>
</feature>
<dbReference type="InParanoid" id="A0A059CA98"/>
<gene>
    <name evidence="15" type="ORF">EUGRSUZ_E03851</name>
</gene>
<dbReference type="GO" id="GO:0016759">
    <property type="term" value="F:cellulose synthase activity"/>
    <property type="evidence" value="ECO:0000318"/>
    <property type="project" value="GO_Central"/>
</dbReference>
<feature type="transmembrane region" description="Helical" evidence="14">
    <location>
        <begin position="556"/>
        <end position="574"/>
    </location>
</feature>
<feature type="active site" evidence="11">
    <location>
        <position position="447"/>
    </location>
</feature>
<dbReference type="SUPFAM" id="SSF53448">
    <property type="entry name" value="Nucleotide-diphospho-sugar transferases"/>
    <property type="match status" value="1"/>
</dbReference>
<sequence>MAEKSHAPLFETKPAKNLFIFRSYAVSVFAGIIFIFCYRVHHLPEPNTAARWAWLGAFFSELWFVIYWFVTVVVRWNPVHRRTFKDRLSQRYEKVLPGIDIFVCTADPVIEPPTMVINTVLSVMAYNYPPDKMSVYLSDDGCSDLTFYAMLEASRFSKKWLPFCRKFNVEPRSPEAYFKSAAESLDDSLKRQEWLSMKNLYEDMKQRIEAMAELGRVTDDMREQHKGFLEWDSVSSRRDHQTIFQILIDGTDSTAVDDEGQPLPTLAYLAREKRPQYHHNFKAGAMNALIRISSKISNAPIILNVDCDMYSNNSDSVRDALCFLLDEENGHDIAYVQYPQNFDNLTENDLYSSSLGLINHVEFHGLDGNGGPMYIGTGCFHRRDALSGRKYMPEGETDSLKRERHDQKQDSARVLEETCKTLADCAYEENTDWGKEMGLNYGCTVEDVLTGLSMQCRGWRSVFFKPERNAFMGVAPTTLLQSLVQHKRWSGGDFQITLSRHCPFLYGHGKIPLKLQICYCNYLLWAANSLPSLFYVTVPSLCLLRGISLFPKVSNLWGLPFMYVIAATMVYSATEFMWTCGSTLRGWWNDQRMGLYRRTTSHLFGFLDNILGLLGVTKSTFVITEKVAGDDVSKRYKQELMEFGTASPMFTVLTTIALINVSCLIGTMLSLAMHGHAIDQLAMQISWCGLLVYINLPLYNGLFSREDEGRMPTSVTYKSAIFALLAFALAWV</sequence>
<organism evidence="15">
    <name type="scientific">Eucalyptus grandis</name>
    <name type="common">Flooded gum</name>
    <dbReference type="NCBI Taxonomy" id="71139"/>
    <lineage>
        <taxon>Eukaryota</taxon>
        <taxon>Viridiplantae</taxon>
        <taxon>Streptophyta</taxon>
        <taxon>Embryophyta</taxon>
        <taxon>Tracheophyta</taxon>
        <taxon>Spermatophyta</taxon>
        <taxon>Magnoliopsida</taxon>
        <taxon>eudicotyledons</taxon>
        <taxon>Gunneridae</taxon>
        <taxon>Pentapetalae</taxon>
        <taxon>rosids</taxon>
        <taxon>malvids</taxon>
        <taxon>Myrtales</taxon>
        <taxon>Myrtaceae</taxon>
        <taxon>Myrtoideae</taxon>
        <taxon>Eucalypteae</taxon>
        <taxon>Eucalyptus</taxon>
    </lineage>
</organism>
<feature type="transmembrane region" description="Helical" evidence="14">
    <location>
        <begin position="52"/>
        <end position="76"/>
    </location>
</feature>
<protein>
    <recommendedName>
        <fullName evidence="16">Cellulose synthase-like protein E6</fullName>
    </recommendedName>
</protein>
<comment type="subcellular location">
    <subcellularLocation>
        <location evidence="1">Golgi apparatus membrane</location>
        <topology evidence="1">Multi-pass membrane protein</topology>
    </subcellularLocation>
</comment>
<dbReference type="GO" id="GO:0030244">
    <property type="term" value="P:cellulose biosynthetic process"/>
    <property type="evidence" value="ECO:0000318"/>
    <property type="project" value="GO_Central"/>
</dbReference>
<dbReference type="OMA" id="FTFKNHQ"/>
<feature type="transmembrane region" description="Helical" evidence="14">
    <location>
        <begin position="645"/>
        <end position="669"/>
    </location>
</feature>
<evidence type="ECO:0000256" key="14">
    <source>
        <dbReference type="SAM" id="Phobius"/>
    </source>
</evidence>
<dbReference type="Pfam" id="PF03552">
    <property type="entry name" value="Cellulose_synt"/>
    <property type="match status" value="2"/>
</dbReference>
<evidence type="ECO:0000256" key="3">
    <source>
        <dbReference type="ARBA" id="ARBA00022679"/>
    </source>
</evidence>
<dbReference type="FunFam" id="3.90.550.10:FF:000138">
    <property type="entry name" value="Cellulose synthase isolog"/>
    <property type="match status" value="1"/>
</dbReference>
<feature type="binding site" evidence="12">
    <location>
        <position position="111"/>
    </location>
    <ligand>
        <name>UDP-alpha-D-glucose</name>
        <dbReference type="ChEBI" id="CHEBI:58885"/>
    </ligand>
</feature>
<dbReference type="GO" id="GO:0016760">
    <property type="term" value="F:cellulose synthase (UDP-forming) activity"/>
    <property type="evidence" value="ECO:0007669"/>
    <property type="project" value="InterPro"/>
</dbReference>
<dbReference type="eggNOG" id="ENOG502QS7H">
    <property type="taxonomic scope" value="Eukaryota"/>
</dbReference>
<keyword evidence="6" id="KW-0333">Golgi apparatus</keyword>
<feature type="transmembrane region" description="Helical" evidence="14">
    <location>
        <begin position="715"/>
        <end position="731"/>
    </location>
</feature>
<keyword evidence="3" id="KW-0808">Transferase</keyword>
<dbReference type="GO" id="GO:0009833">
    <property type="term" value="P:plant-type primary cell wall biogenesis"/>
    <property type="evidence" value="ECO:0000318"/>
    <property type="project" value="GO_Central"/>
</dbReference>
<dbReference type="GO" id="GO:0005886">
    <property type="term" value="C:plasma membrane"/>
    <property type="evidence" value="ECO:0000318"/>
    <property type="project" value="GO_Central"/>
</dbReference>
<keyword evidence="4 14" id="KW-0812">Transmembrane</keyword>
<dbReference type="OrthoDB" id="72851at2759"/>
<reference evidence="15" key="1">
    <citation type="submission" date="2013-07" db="EMBL/GenBank/DDBJ databases">
        <title>The genome of Eucalyptus grandis.</title>
        <authorList>
            <person name="Schmutz J."/>
            <person name="Hayes R."/>
            <person name="Myburg A."/>
            <person name="Tuskan G."/>
            <person name="Grattapaglia D."/>
            <person name="Rokhsar D.S."/>
        </authorList>
    </citation>
    <scope>NUCLEOTIDE SEQUENCE</scope>
    <source>
        <tissue evidence="15">Leaf extractions</tissue>
    </source>
</reference>
<evidence type="ECO:0000256" key="9">
    <source>
        <dbReference type="ARBA" id="ARBA00037405"/>
    </source>
</evidence>
<dbReference type="STRING" id="71139.A0A059CA98"/>
<evidence type="ECO:0000256" key="8">
    <source>
        <dbReference type="ARBA" id="ARBA00023316"/>
    </source>
</evidence>
<comment type="function">
    <text evidence="9">Thought to be a Golgi-localized beta-glycan synthase that polymerize the backbones of noncellulosic polysaccharides (hemicelluloses) of plant cell wall.</text>
</comment>
<evidence type="ECO:0000256" key="11">
    <source>
        <dbReference type="PIRSR" id="PIRSR605150-1"/>
    </source>
</evidence>
<evidence type="ECO:0000256" key="5">
    <source>
        <dbReference type="ARBA" id="ARBA00022989"/>
    </source>
</evidence>
<evidence type="ECO:0000256" key="10">
    <source>
        <dbReference type="ARBA" id="ARBA00060766"/>
    </source>
</evidence>
<dbReference type="GO" id="GO:0000139">
    <property type="term" value="C:Golgi membrane"/>
    <property type="evidence" value="ECO:0007669"/>
    <property type="project" value="UniProtKB-SubCell"/>
</dbReference>
<feature type="transmembrane region" description="Helical" evidence="14">
    <location>
        <begin position="522"/>
        <end position="544"/>
    </location>
</feature>
<accession>A0A059CA98</accession>
<dbReference type="InterPro" id="IPR029044">
    <property type="entry name" value="Nucleotide-diphossugar_trans"/>
</dbReference>
<keyword evidence="8" id="KW-0961">Cell wall biogenesis/degradation</keyword>
<dbReference type="SMR" id="A0A059CA98"/>
<keyword evidence="5 14" id="KW-1133">Transmembrane helix</keyword>
<feature type="binding site" evidence="13">
    <location>
        <position position="282"/>
    </location>
    <ligand>
        <name>Mn(2+)</name>
        <dbReference type="ChEBI" id="CHEBI:29035"/>
    </ligand>
</feature>
<evidence type="ECO:0000313" key="15">
    <source>
        <dbReference type="EMBL" id="KCW75096.1"/>
    </source>
</evidence>
<evidence type="ECO:0008006" key="16">
    <source>
        <dbReference type="Google" id="ProtNLM"/>
    </source>
</evidence>
<feature type="transmembrane region" description="Helical" evidence="14">
    <location>
        <begin position="603"/>
        <end position="624"/>
    </location>
</feature>
<dbReference type="Gene3D" id="3.90.550.10">
    <property type="entry name" value="Spore Coat Polysaccharide Biosynthesis Protein SpsA, Chain A"/>
    <property type="match status" value="2"/>
</dbReference>
<name>A0A059CA98_EUCGR</name>
<feature type="active site" evidence="11">
    <location>
        <position position="140"/>
    </location>
</feature>
<keyword evidence="7 14" id="KW-0472">Membrane</keyword>
<dbReference type="InterPro" id="IPR005150">
    <property type="entry name" value="Cellulose_synth"/>
</dbReference>
<feature type="binding site" evidence="13">
    <location>
        <position position="306"/>
    </location>
    <ligand>
        <name>Mn(2+)</name>
        <dbReference type="ChEBI" id="CHEBI:29035"/>
    </ligand>
</feature>
<evidence type="ECO:0000256" key="1">
    <source>
        <dbReference type="ARBA" id="ARBA00004653"/>
    </source>
</evidence>
<dbReference type="KEGG" id="egr:104445582"/>
<proteinExistence type="inferred from homology"/>
<dbReference type="GO" id="GO:0071555">
    <property type="term" value="P:cell wall organization"/>
    <property type="evidence" value="ECO:0007669"/>
    <property type="project" value="UniProtKB-KW"/>
</dbReference>
<comment type="similarity">
    <text evidence="10">Belongs to the glycosyltransferase 2 family. Plant cellulose synthase-like E subfamily.</text>
</comment>
<evidence type="ECO:0000256" key="4">
    <source>
        <dbReference type="ARBA" id="ARBA00022692"/>
    </source>
</evidence>